<evidence type="ECO:0000256" key="1">
    <source>
        <dbReference type="SAM" id="Coils"/>
    </source>
</evidence>
<keyword evidence="1" id="KW-0175">Coiled coil</keyword>
<feature type="coiled-coil region" evidence="1">
    <location>
        <begin position="23"/>
        <end position="74"/>
    </location>
</feature>
<name>A0AAU1HQG1_9ACTN</name>
<protein>
    <submittedName>
        <fullName evidence="2">Uncharacterized protein</fullName>
    </submittedName>
</protein>
<gene>
    <name evidence="2" type="ORF">OG477_00060</name>
    <name evidence="3" type="ORF">OG477_45285</name>
</gene>
<evidence type="ECO:0000313" key="2">
    <source>
        <dbReference type="EMBL" id="WTP83897.1"/>
    </source>
</evidence>
<accession>A0AAU1HQG1</accession>
<dbReference type="EMBL" id="CP108140">
    <property type="protein sequence ID" value="WTP91940.1"/>
    <property type="molecule type" value="Genomic_DNA"/>
</dbReference>
<dbReference type="AlphaFoldDB" id="A0AAU1HQG1"/>
<sequence>MATKTAWWIALPSPGRRVSAETRRAIAARRQKVADQLEKMEADTADRIELLTLARDLNERVAEAETDYRRESARVVDIARFALPLLVSTGAMGGARTVALVADHPRPLTFPIRHAFSFQEAVKGPRYFP</sequence>
<reference evidence="2" key="1">
    <citation type="submission" date="2022-10" db="EMBL/GenBank/DDBJ databases">
        <title>The complete genomes of actinobacterial strains from the NBC collection.</title>
        <authorList>
            <person name="Joergensen T.S."/>
            <person name="Alvarez Arevalo M."/>
            <person name="Sterndorff E.B."/>
            <person name="Faurdal D."/>
            <person name="Vuksanovic O."/>
            <person name="Mourched A.-S."/>
            <person name="Charusanti P."/>
            <person name="Shaw S."/>
            <person name="Blin K."/>
            <person name="Weber T."/>
        </authorList>
    </citation>
    <scope>NUCLEOTIDE SEQUENCE</scope>
    <source>
        <strain evidence="2">NBC 00180</strain>
    </source>
</reference>
<proteinExistence type="predicted"/>
<organism evidence="2">
    <name type="scientific">Streptomyces sp. NBC_00180</name>
    <dbReference type="NCBI Taxonomy" id="2903632"/>
    <lineage>
        <taxon>Bacteria</taxon>
        <taxon>Bacillati</taxon>
        <taxon>Actinomycetota</taxon>
        <taxon>Actinomycetes</taxon>
        <taxon>Kitasatosporales</taxon>
        <taxon>Streptomycetaceae</taxon>
        <taxon>Streptomyces</taxon>
    </lineage>
</organism>
<dbReference type="EMBL" id="CP108140">
    <property type="protein sequence ID" value="WTP83897.1"/>
    <property type="molecule type" value="Genomic_DNA"/>
</dbReference>
<evidence type="ECO:0000313" key="3">
    <source>
        <dbReference type="EMBL" id="WTP91940.1"/>
    </source>
</evidence>